<proteinExistence type="predicted"/>
<dbReference type="Gene3D" id="3.30.420.40">
    <property type="match status" value="1"/>
</dbReference>
<dbReference type="InterPro" id="IPR043129">
    <property type="entry name" value="ATPase_NBD"/>
</dbReference>
<dbReference type="OrthoDB" id="6127299at2759"/>
<dbReference type="EMBL" id="CAJPDR010000725">
    <property type="protein sequence ID" value="CAF9942169.1"/>
    <property type="molecule type" value="Genomic_DNA"/>
</dbReference>
<name>A0A8H3PJW2_9LECA</name>
<feature type="non-terminal residue" evidence="1">
    <location>
        <position position="1"/>
    </location>
</feature>
<dbReference type="SUPFAM" id="SSF53067">
    <property type="entry name" value="Actin-like ATPase domain"/>
    <property type="match status" value="1"/>
</dbReference>
<sequence length="247" mass="28002">MDATQQSEQVSLIIAIDVGTSNAAAAAYGFSNHHQRSTYLRLGELPTDYFHFIQFPSHHDTSDQEKSQMASWSERNDFLWGDEIDQAFHNGNITEPNRRIELLKHALDTRDEKRKRQRAVIQGQLDDLADECGVVSALDLIRVFCEKLLAHILYNISFAYGGDVVARAKMDFILSVPALWEFEQREMIIQAAQKAGIPPPKLVSEREAATVFCMHECLMRKPALYDAAIRRIQVGGSRDIIPKTSER</sequence>
<evidence type="ECO:0000313" key="1">
    <source>
        <dbReference type="EMBL" id="CAF9942169.1"/>
    </source>
</evidence>
<comment type="caution">
    <text evidence="1">The sequence shown here is derived from an EMBL/GenBank/DDBJ whole genome shotgun (WGS) entry which is preliminary data.</text>
</comment>
<reference evidence="1" key="1">
    <citation type="submission" date="2021-03" db="EMBL/GenBank/DDBJ databases">
        <authorList>
            <person name="Tagirdzhanova G."/>
        </authorList>
    </citation>
    <scope>NUCLEOTIDE SEQUENCE</scope>
</reference>
<gene>
    <name evidence="1" type="ORF">ALECFALPRED_009555</name>
</gene>
<keyword evidence="2" id="KW-1185">Reference proteome</keyword>
<evidence type="ECO:0000313" key="2">
    <source>
        <dbReference type="Proteomes" id="UP000664203"/>
    </source>
</evidence>
<protein>
    <submittedName>
        <fullName evidence="1">Uncharacterized protein</fullName>
    </submittedName>
</protein>
<dbReference type="AlphaFoldDB" id="A0A8H3PJW2"/>
<accession>A0A8H3PJW2</accession>
<dbReference type="Proteomes" id="UP000664203">
    <property type="component" value="Unassembled WGS sequence"/>
</dbReference>
<organism evidence="1 2">
    <name type="scientific">Alectoria fallacina</name>
    <dbReference type="NCBI Taxonomy" id="1903189"/>
    <lineage>
        <taxon>Eukaryota</taxon>
        <taxon>Fungi</taxon>
        <taxon>Dikarya</taxon>
        <taxon>Ascomycota</taxon>
        <taxon>Pezizomycotina</taxon>
        <taxon>Lecanoromycetes</taxon>
        <taxon>OSLEUM clade</taxon>
        <taxon>Lecanoromycetidae</taxon>
        <taxon>Lecanorales</taxon>
        <taxon>Lecanorineae</taxon>
        <taxon>Parmeliaceae</taxon>
        <taxon>Alectoria</taxon>
    </lineage>
</organism>